<evidence type="ECO:0000313" key="7">
    <source>
        <dbReference type="EMBL" id="MCK7613650.1"/>
    </source>
</evidence>
<name>A0ABT0GWP7_9HYPH</name>
<keyword evidence="4" id="KW-0804">Transcription</keyword>
<sequence>MSRRPFHRAGEDVRRHDLIAATLDCISESGLQGATVRQIAARAGVTPGLIRHYFSSKDQMLQDAYREVMTGMTSAVVAAADGDQQSARERLHDFIVANLTPPVADGRRLSLWAAFISHVRVDPAFAEIHRESYLAFRSALEELLAEVLAEAGEEPAPQRCRELGIAINGVIDGLWLEGTLVGDLFTDNPLPGIAIRSAEALLGGIVLAQDTPSS</sequence>
<feature type="DNA-binding region" description="H-T-H motif" evidence="5">
    <location>
        <begin position="35"/>
        <end position="54"/>
    </location>
</feature>
<protein>
    <submittedName>
        <fullName evidence="7">TetR family transcriptional regulator C-terminal domain-containing protein</fullName>
    </submittedName>
</protein>
<dbReference type="SUPFAM" id="SSF48498">
    <property type="entry name" value="Tetracyclin repressor-like, C-terminal domain"/>
    <property type="match status" value="1"/>
</dbReference>
<gene>
    <name evidence="7" type="ORF">M0H32_15875</name>
</gene>
<keyword evidence="8" id="KW-1185">Reference proteome</keyword>
<keyword evidence="3 5" id="KW-0238">DNA-binding</keyword>
<proteinExistence type="predicted"/>
<evidence type="ECO:0000313" key="8">
    <source>
        <dbReference type="Proteomes" id="UP001431221"/>
    </source>
</evidence>
<dbReference type="EMBL" id="JALNMJ010000010">
    <property type="protein sequence ID" value="MCK7613650.1"/>
    <property type="molecule type" value="Genomic_DNA"/>
</dbReference>
<evidence type="ECO:0000256" key="4">
    <source>
        <dbReference type="ARBA" id="ARBA00023163"/>
    </source>
</evidence>
<dbReference type="InterPro" id="IPR009057">
    <property type="entry name" value="Homeodomain-like_sf"/>
</dbReference>
<keyword evidence="1" id="KW-0678">Repressor</keyword>
<evidence type="ECO:0000256" key="2">
    <source>
        <dbReference type="ARBA" id="ARBA00023015"/>
    </source>
</evidence>
<comment type="caution">
    <text evidence="7">The sequence shown here is derived from an EMBL/GenBank/DDBJ whole genome shotgun (WGS) entry which is preliminary data.</text>
</comment>
<reference evidence="7" key="1">
    <citation type="submission" date="2022-04" db="EMBL/GenBank/DDBJ databases">
        <title>Roseibium sp. CAU 1639 isolated from mud.</title>
        <authorList>
            <person name="Kim W."/>
        </authorList>
    </citation>
    <scope>NUCLEOTIDE SEQUENCE</scope>
    <source>
        <strain evidence="7">CAU 1639</strain>
    </source>
</reference>
<accession>A0ABT0GWP7</accession>
<dbReference type="SUPFAM" id="SSF46689">
    <property type="entry name" value="Homeodomain-like"/>
    <property type="match status" value="1"/>
</dbReference>
<dbReference type="Gene3D" id="1.10.357.10">
    <property type="entry name" value="Tetracycline Repressor, domain 2"/>
    <property type="match status" value="1"/>
</dbReference>
<dbReference type="InterPro" id="IPR023772">
    <property type="entry name" value="DNA-bd_HTH_TetR-type_CS"/>
</dbReference>
<dbReference type="InterPro" id="IPR001647">
    <property type="entry name" value="HTH_TetR"/>
</dbReference>
<evidence type="ECO:0000256" key="1">
    <source>
        <dbReference type="ARBA" id="ARBA00022491"/>
    </source>
</evidence>
<organism evidence="7 8">
    <name type="scientific">Roseibium sediminicola</name>
    <dbReference type="NCBI Taxonomy" id="2933272"/>
    <lineage>
        <taxon>Bacteria</taxon>
        <taxon>Pseudomonadati</taxon>
        <taxon>Pseudomonadota</taxon>
        <taxon>Alphaproteobacteria</taxon>
        <taxon>Hyphomicrobiales</taxon>
        <taxon>Stappiaceae</taxon>
        <taxon>Roseibium</taxon>
    </lineage>
</organism>
<dbReference type="RefSeq" id="WP_248155725.1">
    <property type="nucleotide sequence ID" value="NZ_JALNMJ010000010.1"/>
</dbReference>
<feature type="domain" description="HTH tetR-type" evidence="6">
    <location>
        <begin position="12"/>
        <end position="72"/>
    </location>
</feature>
<dbReference type="InterPro" id="IPR050109">
    <property type="entry name" value="HTH-type_TetR-like_transc_reg"/>
</dbReference>
<dbReference type="PROSITE" id="PS01081">
    <property type="entry name" value="HTH_TETR_1"/>
    <property type="match status" value="1"/>
</dbReference>
<dbReference type="Pfam" id="PF00440">
    <property type="entry name" value="TetR_N"/>
    <property type="match status" value="1"/>
</dbReference>
<dbReference type="PANTHER" id="PTHR30055:SF228">
    <property type="entry name" value="TRANSCRIPTIONAL REGULATOR-RELATED"/>
    <property type="match status" value="1"/>
</dbReference>
<evidence type="ECO:0000259" key="6">
    <source>
        <dbReference type="PROSITE" id="PS50977"/>
    </source>
</evidence>
<dbReference type="InterPro" id="IPR036271">
    <property type="entry name" value="Tet_transcr_reg_TetR-rel_C_sf"/>
</dbReference>
<dbReference type="InterPro" id="IPR039538">
    <property type="entry name" value="BetI_C"/>
</dbReference>
<dbReference type="PROSITE" id="PS50977">
    <property type="entry name" value="HTH_TETR_2"/>
    <property type="match status" value="1"/>
</dbReference>
<keyword evidence="2" id="KW-0805">Transcription regulation</keyword>
<evidence type="ECO:0000256" key="5">
    <source>
        <dbReference type="PROSITE-ProRule" id="PRU00335"/>
    </source>
</evidence>
<dbReference type="Proteomes" id="UP001431221">
    <property type="component" value="Unassembled WGS sequence"/>
</dbReference>
<evidence type="ECO:0000256" key="3">
    <source>
        <dbReference type="ARBA" id="ARBA00023125"/>
    </source>
</evidence>
<dbReference type="PANTHER" id="PTHR30055">
    <property type="entry name" value="HTH-TYPE TRANSCRIPTIONAL REGULATOR RUTR"/>
    <property type="match status" value="1"/>
</dbReference>
<dbReference type="Pfam" id="PF13977">
    <property type="entry name" value="TetR_C_6"/>
    <property type="match status" value="1"/>
</dbReference>
<dbReference type="PRINTS" id="PR00455">
    <property type="entry name" value="HTHTETR"/>
</dbReference>